<sequence>MRFLIMPILLILLISSLLIGCHLVWLILGSARVSRSPLLIAAVGLLTCAIGFFAQTHIHHAEALPAWFLQKMPAFAVDHAVLDFFDKLVNVVIYAAGGGIISSALFLRTQMRFAQERREQIEIREHANQRIMELERDLGSLEVDERTQEADSVQQRRSAILRVWRRHKDELKKANRILKAMGE</sequence>
<proteinExistence type="predicted"/>
<protein>
    <submittedName>
        <fullName evidence="1">Uncharacterized protein</fullName>
    </submittedName>
</protein>
<dbReference type="PROSITE" id="PS51257">
    <property type="entry name" value="PROKAR_LIPOPROTEIN"/>
    <property type="match status" value="1"/>
</dbReference>
<evidence type="ECO:0000313" key="1">
    <source>
        <dbReference type="EMBL" id="AYB55895.1"/>
    </source>
</evidence>
<dbReference type="EMBL" id="CP026092">
    <property type="protein sequence ID" value="AYB55895.1"/>
    <property type="molecule type" value="Genomic_DNA"/>
</dbReference>
<accession>A0A5H2PMU9</accession>
<dbReference type="AlphaFoldDB" id="A0A5H2PMU9"/>
<name>A0A5H2PMU9_RALSL</name>
<organism evidence="1">
    <name type="scientific">Ralstonia solanacearum</name>
    <name type="common">Pseudomonas solanacearum</name>
    <dbReference type="NCBI Taxonomy" id="305"/>
    <lineage>
        <taxon>Bacteria</taxon>
        <taxon>Pseudomonadati</taxon>
        <taxon>Pseudomonadota</taxon>
        <taxon>Betaproteobacteria</taxon>
        <taxon>Burkholderiales</taxon>
        <taxon>Burkholderiaceae</taxon>
        <taxon>Ralstonia</taxon>
        <taxon>Ralstonia solanacearum species complex</taxon>
    </lineage>
</organism>
<reference evidence="1" key="1">
    <citation type="submission" date="2018-01" db="EMBL/GenBank/DDBJ databases">
        <title>Complete Genome Sequence of three strains from Ralstonia solanacearum ecotype Moko sequevar IIA-53 from Brazil.</title>
        <authorList>
            <person name="Silva J.R."/>
            <person name="Albuquerque G.M.R."/>
            <person name="Pais A.K.L."/>
            <person name="Silva A.M.F."/>
            <person name="Boiteux M.E.N.F."/>
            <person name="Souza E.B."/>
            <person name="Mariano R.L.R."/>
        </authorList>
    </citation>
    <scope>NUCLEOTIDE SEQUENCE [LARGE SCALE GENOMIC DNA]</scope>
    <source>
        <strain evidence="1">SFC</strain>
    </source>
</reference>
<gene>
    <name evidence="1" type="ORF">C2L97_07475</name>
</gene>